<protein>
    <submittedName>
        <fullName evidence="4">NADPH-dependent methylglyoxal reductase-like protein GRE2</fullName>
    </submittedName>
</protein>
<evidence type="ECO:0000256" key="2">
    <source>
        <dbReference type="ARBA" id="ARBA00023445"/>
    </source>
</evidence>
<dbReference type="PANTHER" id="PTHR10366">
    <property type="entry name" value="NAD DEPENDENT EPIMERASE/DEHYDRATASE"/>
    <property type="match status" value="1"/>
</dbReference>
<feature type="domain" description="NAD-dependent epimerase/dehydratase" evidence="3">
    <location>
        <begin position="6"/>
        <end position="262"/>
    </location>
</feature>
<name>A0A1Y2C877_9FUNG</name>
<dbReference type="InterPro" id="IPR001509">
    <property type="entry name" value="Epimerase_deHydtase"/>
</dbReference>
<proteinExistence type="inferred from homology"/>
<sequence>MAAQKVLVSGVSGYVGAHVARELLQQGFTVRGTVRSADKADAVRKALSPFVAFANRLEFAIVADIGAADAFDEAVKGVDYVLHTASPFHYNVTDPQRDLIDPAVNGTLGVLRSIAAHGKDVKRVVITSSLAAIRNSPTAIPEGLSELDWNESAVSQFNSLKAATPPGVAYAASKTFAERAAWDFVKNEKPAFDLVTINPPFIFGPIIHPCASINDLNTSVKIFADFYTKKVTEVNPVMAVGCVDVRDVARAHVLAITIPKASGQRFIISSGSFTHEKLVQILEEKFPEHKPFASGKTTSVPVREVNTKSKEVLGIGEYIPLEQMVVDTIVDLKAKFGI</sequence>
<dbReference type="InterPro" id="IPR050425">
    <property type="entry name" value="NAD(P)_dehydrat-like"/>
</dbReference>
<dbReference type="CDD" id="cd05227">
    <property type="entry name" value="AR_SDR_e"/>
    <property type="match status" value="1"/>
</dbReference>
<dbReference type="FunFam" id="3.40.50.720:FF:000191">
    <property type="entry name" value="Methylglyoxal reductase (NADPH-dependent)"/>
    <property type="match status" value="1"/>
</dbReference>
<dbReference type="Gene3D" id="3.40.50.720">
    <property type="entry name" value="NAD(P)-binding Rossmann-like Domain"/>
    <property type="match status" value="1"/>
</dbReference>
<organism evidence="4 5">
    <name type="scientific">Rhizoclosmatium globosum</name>
    <dbReference type="NCBI Taxonomy" id="329046"/>
    <lineage>
        <taxon>Eukaryota</taxon>
        <taxon>Fungi</taxon>
        <taxon>Fungi incertae sedis</taxon>
        <taxon>Chytridiomycota</taxon>
        <taxon>Chytridiomycota incertae sedis</taxon>
        <taxon>Chytridiomycetes</taxon>
        <taxon>Chytridiales</taxon>
        <taxon>Chytriomycetaceae</taxon>
        <taxon>Rhizoclosmatium</taxon>
    </lineage>
</organism>
<dbReference type="STRING" id="329046.A0A1Y2C877"/>
<reference evidence="4 5" key="1">
    <citation type="submission" date="2016-07" db="EMBL/GenBank/DDBJ databases">
        <title>Pervasive Adenine N6-methylation of Active Genes in Fungi.</title>
        <authorList>
            <consortium name="DOE Joint Genome Institute"/>
            <person name="Mondo S.J."/>
            <person name="Dannebaum R.O."/>
            <person name="Kuo R.C."/>
            <person name="Labutti K."/>
            <person name="Haridas S."/>
            <person name="Kuo A."/>
            <person name="Salamov A."/>
            <person name="Ahrendt S.R."/>
            <person name="Lipzen A."/>
            <person name="Sullivan W."/>
            <person name="Andreopoulos W.B."/>
            <person name="Clum A."/>
            <person name="Lindquist E."/>
            <person name="Daum C."/>
            <person name="Ramamoorthy G.K."/>
            <person name="Gryganskyi A."/>
            <person name="Culley D."/>
            <person name="Magnuson J.K."/>
            <person name="James T.Y."/>
            <person name="O'Malley M.A."/>
            <person name="Stajich J.E."/>
            <person name="Spatafora J.W."/>
            <person name="Visel A."/>
            <person name="Grigoriev I.V."/>
        </authorList>
    </citation>
    <scope>NUCLEOTIDE SEQUENCE [LARGE SCALE GENOMIC DNA]</scope>
    <source>
        <strain evidence="4 5">JEL800</strain>
    </source>
</reference>
<dbReference type="EMBL" id="MCGO01000028">
    <property type="protein sequence ID" value="ORY42515.1"/>
    <property type="molecule type" value="Genomic_DNA"/>
</dbReference>
<dbReference type="Pfam" id="PF01370">
    <property type="entry name" value="Epimerase"/>
    <property type="match status" value="1"/>
</dbReference>
<gene>
    <name evidence="4" type="ORF">BCR33DRAFT_718211</name>
</gene>
<dbReference type="OrthoDB" id="2735536at2759"/>
<evidence type="ECO:0000259" key="3">
    <source>
        <dbReference type="Pfam" id="PF01370"/>
    </source>
</evidence>
<accession>A0A1Y2C877</accession>
<evidence type="ECO:0000313" key="5">
    <source>
        <dbReference type="Proteomes" id="UP000193642"/>
    </source>
</evidence>
<dbReference type="AlphaFoldDB" id="A0A1Y2C877"/>
<evidence type="ECO:0000256" key="1">
    <source>
        <dbReference type="ARBA" id="ARBA00023002"/>
    </source>
</evidence>
<dbReference type="SUPFAM" id="SSF51735">
    <property type="entry name" value="NAD(P)-binding Rossmann-fold domains"/>
    <property type="match status" value="1"/>
</dbReference>
<keyword evidence="1" id="KW-0560">Oxidoreductase</keyword>
<comment type="similarity">
    <text evidence="2">Belongs to the NAD(P)-dependent epimerase/dehydratase family. Dihydroflavonol-4-reductase subfamily.</text>
</comment>
<keyword evidence="5" id="KW-1185">Reference proteome</keyword>
<dbReference type="Proteomes" id="UP000193642">
    <property type="component" value="Unassembled WGS sequence"/>
</dbReference>
<dbReference type="InterPro" id="IPR036291">
    <property type="entry name" value="NAD(P)-bd_dom_sf"/>
</dbReference>
<dbReference type="GO" id="GO:0016616">
    <property type="term" value="F:oxidoreductase activity, acting on the CH-OH group of donors, NAD or NADP as acceptor"/>
    <property type="evidence" value="ECO:0007669"/>
    <property type="project" value="TreeGrafter"/>
</dbReference>
<evidence type="ECO:0000313" key="4">
    <source>
        <dbReference type="EMBL" id="ORY42515.1"/>
    </source>
</evidence>
<comment type="caution">
    <text evidence="4">The sequence shown here is derived from an EMBL/GenBank/DDBJ whole genome shotgun (WGS) entry which is preliminary data.</text>
</comment>
<dbReference type="PANTHER" id="PTHR10366:SF564">
    <property type="entry name" value="STEROL-4-ALPHA-CARBOXYLATE 3-DEHYDROGENASE, DECARBOXYLATING"/>
    <property type="match status" value="1"/>
</dbReference>